<feature type="transmembrane region" description="Helical" evidence="9">
    <location>
        <begin position="136"/>
        <end position="157"/>
    </location>
</feature>
<dbReference type="EMBL" id="CACRSL010000003">
    <property type="protein sequence ID" value="VYS80079.1"/>
    <property type="molecule type" value="Genomic_DNA"/>
</dbReference>
<dbReference type="PANTHER" id="PTHR34308">
    <property type="entry name" value="COBALAMIN BIOSYNTHESIS PROTEIN CBIB"/>
    <property type="match status" value="1"/>
</dbReference>
<evidence type="ECO:0000256" key="4">
    <source>
        <dbReference type="ARBA" id="ARBA00022475"/>
    </source>
</evidence>
<sequence length="298" mass="31926">MPHPVRAMGWCIQRGEALLRRALPQTPGGERLAGAVLALSLPVGTFFLAVGAICLAGWVHPLAGFLLEAFWCNQILAAKGLRQESGLVYDALKRGDLEGARKAVSMIVGRDTQHLDETGVTKAAVETVAENTSDGVVAPLLFAAIGGAPLGLAYKAVNTLDSMIGYKNDAYLHFGRFAARQDDLWNFLPARISGVAMVLAAYLLGFDGKNAARIFCRDRLCHKSPNSAHTEAACAGALDIQLAGDAYYFGVLHHKPTIGDPLRPVEAEDIPRAGRLMNGTAVLILTAVVLIRMCLYFM</sequence>
<dbReference type="GO" id="GO:0009236">
    <property type="term" value="P:cobalamin biosynthetic process"/>
    <property type="evidence" value="ECO:0007669"/>
    <property type="project" value="UniProtKB-UniRule"/>
</dbReference>
<protein>
    <recommendedName>
        <fullName evidence="9">Cobalamin biosynthesis protein CobD</fullName>
    </recommendedName>
</protein>
<proteinExistence type="inferred from homology"/>
<feature type="transmembrane region" description="Helical" evidence="9">
    <location>
        <begin position="32"/>
        <end position="59"/>
    </location>
</feature>
<dbReference type="Pfam" id="PF03186">
    <property type="entry name" value="CobD_Cbib"/>
    <property type="match status" value="1"/>
</dbReference>
<comment type="function">
    <text evidence="9">Converts cobyric acid to cobinamide by the addition of aminopropanol on the F carboxylic group.</text>
</comment>
<evidence type="ECO:0000313" key="10">
    <source>
        <dbReference type="EMBL" id="VYS80079.1"/>
    </source>
</evidence>
<name>A0A6N2RIK6_9FIRM</name>
<evidence type="ECO:0000256" key="3">
    <source>
        <dbReference type="ARBA" id="ARBA00006263"/>
    </source>
</evidence>
<dbReference type="GO" id="GO:0048472">
    <property type="term" value="F:threonine-phosphate decarboxylase activity"/>
    <property type="evidence" value="ECO:0007669"/>
    <property type="project" value="InterPro"/>
</dbReference>
<keyword evidence="6 9" id="KW-0812">Transmembrane</keyword>
<gene>
    <name evidence="9" type="primary">cobD</name>
    <name evidence="10" type="ORF">AULFYP135_00421</name>
</gene>
<evidence type="ECO:0000256" key="2">
    <source>
        <dbReference type="ARBA" id="ARBA00004953"/>
    </source>
</evidence>
<dbReference type="InterPro" id="IPR004485">
    <property type="entry name" value="Cobalamin_biosynth_CobD/CbiB"/>
</dbReference>
<dbReference type="GO" id="GO:0015420">
    <property type="term" value="F:ABC-type vitamin B12 transporter activity"/>
    <property type="evidence" value="ECO:0007669"/>
    <property type="project" value="UniProtKB-UniRule"/>
</dbReference>
<keyword evidence="7 9" id="KW-1133">Transmembrane helix</keyword>
<accession>A0A6N2RIK6</accession>
<dbReference type="HAMAP" id="MF_00024">
    <property type="entry name" value="CobD_CbiB"/>
    <property type="match status" value="1"/>
</dbReference>
<evidence type="ECO:0000256" key="8">
    <source>
        <dbReference type="ARBA" id="ARBA00023136"/>
    </source>
</evidence>
<dbReference type="AlphaFoldDB" id="A0A6N2RIK6"/>
<evidence type="ECO:0000256" key="1">
    <source>
        <dbReference type="ARBA" id="ARBA00004651"/>
    </source>
</evidence>
<dbReference type="UniPathway" id="UPA00148"/>
<comment type="subcellular location">
    <subcellularLocation>
        <location evidence="1 9">Cell membrane</location>
        <topology evidence="1 9">Multi-pass membrane protein</topology>
    </subcellularLocation>
</comment>
<comment type="similarity">
    <text evidence="3 9">Belongs to the CobD/CbiB family.</text>
</comment>
<feature type="transmembrane region" description="Helical" evidence="9">
    <location>
        <begin position="184"/>
        <end position="204"/>
    </location>
</feature>
<dbReference type="PANTHER" id="PTHR34308:SF1">
    <property type="entry name" value="COBALAMIN BIOSYNTHESIS PROTEIN CBIB"/>
    <property type="match status" value="1"/>
</dbReference>
<comment type="caution">
    <text evidence="9">Lacks conserved residue(s) required for the propagation of feature annotation.</text>
</comment>
<dbReference type="GO" id="GO:0005886">
    <property type="term" value="C:plasma membrane"/>
    <property type="evidence" value="ECO:0007669"/>
    <property type="project" value="UniProtKB-SubCell"/>
</dbReference>
<comment type="pathway">
    <text evidence="2 9">Cofactor biosynthesis; adenosylcobalamin biosynthesis.</text>
</comment>
<keyword evidence="8 9" id="KW-0472">Membrane</keyword>
<reference evidence="10" key="1">
    <citation type="submission" date="2019-11" db="EMBL/GenBank/DDBJ databases">
        <authorList>
            <person name="Feng L."/>
        </authorList>
    </citation>
    <scope>NUCLEOTIDE SEQUENCE</scope>
    <source>
        <strain evidence="10">AundefinedLFYP135</strain>
    </source>
</reference>
<organism evidence="10">
    <name type="scientific">uncultured Anaerotruncus sp</name>
    <dbReference type="NCBI Taxonomy" id="905011"/>
    <lineage>
        <taxon>Bacteria</taxon>
        <taxon>Bacillati</taxon>
        <taxon>Bacillota</taxon>
        <taxon>Clostridia</taxon>
        <taxon>Eubacteriales</taxon>
        <taxon>Oscillospiraceae</taxon>
        <taxon>Anaerotruncus</taxon>
        <taxon>environmental samples</taxon>
    </lineage>
</organism>
<dbReference type="NCBIfam" id="TIGR00380">
    <property type="entry name" value="cobal_cbiB"/>
    <property type="match status" value="1"/>
</dbReference>
<keyword evidence="4 9" id="KW-1003">Cell membrane</keyword>
<evidence type="ECO:0000256" key="5">
    <source>
        <dbReference type="ARBA" id="ARBA00022573"/>
    </source>
</evidence>
<keyword evidence="5 9" id="KW-0169">Cobalamin biosynthesis</keyword>
<evidence type="ECO:0000256" key="6">
    <source>
        <dbReference type="ARBA" id="ARBA00022692"/>
    </source>
</evidence>
<evidence type="ECO:0000256" key="7">
    <source>
        <dbReference type="ARBA" id="ARBA00022989"/>
    </source>
</evidence>
<feature type="transmembrane region" description="Helical" evidence="9">
    <location>
        <begin position="276"/>
        <end position="297"/>
    </location>
</feature>
<evidence type="ECO:0000256" key="9">
    <source>
        <dbReference type="HAMAP-Rule" id="MF_00024"/>
    </source>
</evidence>